<dbReference type="Proteomes" id="UP000429607">
    <property type="component" value="Unassembled WGS sequence"/>
</dbReference>
<dbReference type="AlphaFoldDB" id="A0A6A3NUR4"/>
<dbReference type="EMBL" id="QXFV01000130">
    <property type="protein sequence ID" value="KAE9049301.1"/>
    <property type="molecule type" value="Genomic_DNA"/>
</dbReference>
<evidence type="ECO:0000313" key="1">
    <source>
        <dbReference type="EMBL" id="KAE9046771.1"/>
    </source>
</evidence>
<evidence type="ECO:0000313" key="4">
    <source>
        <dbReference type="Proteomes" id="UP000435112"/>
    </source>
</evidence>
<accession>A0A6A3NUR4</accession>
<dbReference type="Proteomes" id="UP000435112">
    <property type="component" value="Unassembled WGS sequence"/>
</dbReference>
<comment type="caution">
    <text evidence="2">The sequence shown here is derived from an EMBL/GenBank/DDBJ whole genome shotgun (WGS) entry which is preliminary data.</text>
</comment>
<dbReference type="EMBL" id="QXFU01000043">
    <property type="protein sequence ID" value="KAE9046771.1"/>
    <property type="molecule type" value="Genomic_DNA"/>
</dbReference>
<evidence type="ECO:0000313" key="2">
    <source>
        <dbReference type="EMBL" id="KAE9049301.1"/>
    </source>
</evidence>
<gene>
    <name evidence="2" type="ORF">PR001_g3447</name>
    <name evidence="1" type="ORF">PR002_g1463</name>
</gene>
<evidence type="ECO:0000313" key="3">
    <source>
        <dbReference type="Proteomes" id="UP000429607"/>
    </source>
</evidence>
<dbReference type="OrthoDB" id="10273355at2759"/>
<organism evidence="2 3">
    <name type="scientific">Phytophthora rubi</name>
    <dbReference type="NCBI Taxonomy" id="129364"/>
    <lineage>
        <taxon>Eukaryota</taxon>
        <taxon>Sar</taxon>
        <taxon>Stramenopiles</taxon>
        <taxon>Oomycota</taxon>
        <taxon>Peronosporomycetes</taxon>
        <taxon>Peronosporales</taxon>
        <taxon>Peronosporaceae</taxon>
        <taxon>Phytophthora</taxon>
    </lineage>
</organism>
<reference evidence="3 4" key="1">
    <citation type="submission" date="2018-09" db="EMBL/GenBank/DDBJ databases">
        <title>Genomic investigation of the strawberry pathogen Phytophthora fragariae indicates pathogenicity is determined by transcriptional variation in three key races.</title>
        <authorList>
            <person name="Adams T.M."/>
            <person name="Armitage A.D."/>
            <person name="Sobczyk M.K."/>
            <person name="Bates H.J."/>
            <person name="Dunwell J.M."/>
            <person name="Nellist C.F."/>
            <person name="Harrison R.J."/>
        </authorList>
    </citation>
    <scope>NUCLEOTIDE SEQUENCE [LARGE SCALE GENOMIC DNA]</scope>
    <source>
        <strain evidence="2 3">SCRP249</strain>
        <strain evidence="1 4">SCRP324</strain>
    </source>
</reference>
<sequence length="146" mass="16559">MTEKEVCLSGTKEIDSNRRKQNTMRMVPPAGVHETVGESHSVDIENDCEFTIRLDGPIDKGVEEEYKRVIARAFYATGWSFHSVDKTEGKDILQLFANNASLPNLHNLADPHLTREYIHLKVNVIQFIKVNIPYIVIAGQTRIINP</sequence>
<protein>
    <submittedName>
        <fullName evidence="2">Uncharacterized protein</fullName>
    </submittedName>
</protein>
<name>A0A6A3NUR4_9STRA</name>
<proteinExistence type="predicted"/>